<dbReference type="Proteomes" id="UP001222325">
    <property type="component" value="Unassembled WGS sequence"/>
</dbReference>
<keyword evidence="6" id="KW-1185">Reference proteome</keyword>
<evidence type="ECO:0000256" key="3">
    <source>
        <dbReference type="ARBA" id="ARBA00022840"/>
    </source>
</evidence>
<dbReference type="SUPFAM" id="SSF56112">
    <property type="entry name" value="Protein kinase-like (PK-like)"/>
    <property type="match status" value="1"/>
</dbReference>
<name>A0AAD6UEV3_9AGAR</name>
<dbReference type="InterPro" id="IPR051931">
    <property type="entry name" value="PAK3-like"/>
</dbReference>
<dbReference type="InterPro" id="IPR011009">
    <property type="entry name" value="Kinase-like_dom_sf"/>
</dbReference>
<dbReference type="EMBL" id="JARJCN010000005">
    <property type="protein sequence ID" value="KAJ7100810.1"/>
    <property type="molecule type" value="Genomic_DNA"/>
</dbReference>
<dbReference type="PANTHER" id="PTHR45832">
    <property type="entry name" value="SERINE/THREONINE-PROTEIN KINASE SAMKA-RELATED-RELATED"/>
    <property type="match status" value="1"/>
</dbReference>
<dbReference type="Pfam" id="PF00069">
    <property type="entry name" value="Pkinase"/>
    <property type="match status" value="1"/>
</dbReference>
<evidence type="ECO:0000259" key="4">
    <source>
        <dbReference type="PROSITE" id="PS50011"/>
    </source>
</evidence>
<dbReference type="PROSITE" id="PS00108">
    <property type="entry name" value="PROTEIN_KINASE_ST"/>
    <property type="match status" value="1"/>
</dbReference>
<dbReference type="GO" id="GO:0004672">
    <property type="term" value="F:protein kinase activity"/>
    <property type="evidence" value="ECO:0007669"/>
    <property type="project" value="InterPro"/>
</dbReference>
<keyword evidence="5" id="KW-0808">Transferase</keyword>
<dbReference type="AlphaFoldDB" id="A0AAD6UEV3"/>
<organism evidence="5 6">
    <name type="scientific">Mycena belliarum</name>
    <dbReference type="NCBI Taxonomy" id="1033014"/>
    <lineage>
        <taxon>Eukaryota</taxon>
        <taxon>Fungi</taxon>
        <taxon>Dikarya</taxon>
        <taxon>Basidiomycota</taxon>
        <taxon>Agaricomycotina</taxon>
        <taxon>Agaricomycetes</taxon>
        <taxon>Agaricomycetidae</taxon>
        <taxon>Agaricales</taxon>
        <taxon>Marasmiineae</taxon>
        <taxon>Mycenaceae</taxon>
        <taxon>Mycena</taxon>
    </lineage>
</organism>
<gene>
    <name evidence="5" type="ORF">B0H15DRAFT_817389</name>
</gene>
<evidence type="ECO:0000313" key="5">
    <source>
        <dbReference type="EMBL" id="KAJ7100810.1"/>
    </source>
</evidence>
<evidence type="ECO:0000256" key="1">
    <source>
        <dbReference type="ARBA" id="ARBA00008874"/>
    </source>
</evidence>
<dbReference type="SMART" id="SM00220">
    <property type="entry name" value="S_TKc"/>
    <property type="match status" value="1"/>
</dbReference>
<keyword evidence="3" id="KW-0067">ATP-binding</keyword>
<feature type="domain" description="Protein kinase" evidence="4">
    <location>
        <begin position="1"/>
        <end position="180"/>
    </location>
</feature>
<sequence length="180" mass="20092">MEYGNIVQFLNSKGNTTEAFRCQKIYDVVSAINQLHSIGYVHADIKGANILLNENKDPRLGDFGISCLVMQAVKEADTGSTLALAWKPIVGSLLWMAPERLSPDSFCHEPTKARDVYSFAFLVCEVHMNISYLVTKPIIIGTRFSKTRSPSTRCHTIASMQHTSWLARWPLSLVSAMVDQ</sequence>
<reference evidence="5" key="1">
    <citation type="submission" date="2023-03" db="EMBL/GenBank/DDBJ databases">
        <title>Massive genome expansion in bonnet fungi (Mycena s.s.) driven by repeated elements and novel gene families across ecological guilds.</title>
        <authorList>
            <consortium name="Lawrence Berkeley National Laboratory"/>
            <person name="Harder C.B."/>
            <person name="Miyauchi S."/>
            <person name="Viragh M."/>
            <person name="Kuo A."/>
            <person name="Thoen E."/>
            <person name="Andreopoulos B."/>
            <person name="Lu D."/>
            <person name="Skrede I."/>
            <person name="Drula E."/>
            <person name="Henrissat B."/>
            <person name="Morin E."/>
            <person name="Kohler A."/>
            <person name="Barry K."/>
            <person name="LaButti K."/>
            <person name="Morin E."/>
            <person name="Salamov A."/>
            <person name="Lipzen A."/>
            <person name="Mereny Z."/>
            <person name="Hegedus B."/>
            <person name="Baldrian P."/>
            <person name="Stursova M."/>
            <person name="Weitz H."/>
            <person name="Taylor A."/>
            <person name="Grigoriev I.V."/>
            <person name="Nagy L.G."/>
            <person name="Martin F."/>
            <person name="Kauserud H."/>
        </authorList>
    </citation>
    <scope>NUCLEOTIDE SEQUENCE</scope>
    <source>
        <strain evidence="5">CBHHK173m</strain>
    </source>
</reference>
<keyword evidence="2" id="KW-0547">Nucleotide-binding</keyword>
<dbReference type="InterPro" id="IPR008271">
    <property type="entry name" value="Ser/Thr_kinase_AS"/>
</dbReference>
<evidence type="ECO:0000256" key="2">
    <source>
        <dbReference type="ARBA" id="ARBA00022741"/>
    </source>
</evidence>
<comment type="caution">
    <text evidence="5">The sequence shown here is derived from an EMBL/GenBank/DDBJ whole genome shotgun (WGS) entry which is preliminary data.</text>
</comment>
<comment type="similarity">
    <text evidence="1">Belongs to the protein kinase superfamily. STE Ser/Thr protein kinase family. STE20 subfamily.</text>
</comment>
<proteinExistence type="inferred from homology"/>
<dbReference type="PANTHER" id="PTHR45832:SF22">
    <property type="entry name" value="SERINE_THREONINE-PROTEIN KINASE SAMKA-RELATED"/>
    <property type="match status" value="1"/>
</dbReference>
<accession>A0AAD6UEV3</accession>
<dbReference type="GO" id="GO:0005524">
    <property type="term" value="F:ATP binding"/>
    <property type="evidence" value="ECO:0007669"/>
    <property type="project" value="UniProtKB-KW"/>
</dbReference>
<dbReference type="PROSITE" id="PS50011">
    <property type="entry name" value="PROTEIN_KINASE_DOM"/>
    <property type="match status" value="1"/>
</dbReference>
<dbReference type="InterPro" id="IPR000719">
    <property type="entry name" value="Prot_kinase_dom"/>
</dbReference>
<protein>
    <submittedName>
        <fullName evidence="5">Kinase-like domain-containing protein</fullName>
    </submittedName>
</protein>
<evidence type="ECO:0000313" key="6">
    <source>
        <dbReference type="Proteomes" id="UP001222325"/>
    </source>
</evidence>
<dbReference type="Gene3D" id="1.10.510.10">
    <property type="entry name" value="Transferase(Phosphotransferase) domain 1"/>
    <property type="match status" value="1"/>
</dbReference>
<keyword evidence="5" id="KW-0418">Kinase</keyword>